<comment type="caution">
    <text evidence="2">The sequence shown here is derived from an EMBL/GenBank/DDBJ whole genome shotgun (WGS) entry which is preliminary data.</text>
</comment>
<evidence type="ECO:0000259" key="1">
    <source>
        <dbReference type="Pfam" id="PF13808"/>
    </source>
</evidence>
<dbReference type="PROSITE" id="PS51257">
    <property type="entry name" value="PROKAR_LIPOPROTEIN"/>
    <property type="match status" value="1"/>
</dbReference>
<reference evidence="2 3" key="2">
    <citation type="submission" date="2019-02" db="EMBL/GenBank/DDBJ databases">
        <title>'Lichenibacterium ramalinii' gen. nov. sp. nov., 'Lichenibacterium minor' gen. nov. sp. nov.</title>
        <authorList>
            <person name="Pankratov T."/>
        </authorList>
    </citation>
    <scope>NUCLEOTIDE SEQUENCE [LARGE SCALE GENOMIC DNA]</scope>
    <source>
        <strain evidence="2 3">RmlP001</strain>
    </source>
</reference>
<dbReference type="Proteomes" id="UP000289411">
    <property type="component" value="Unassembled WGS sequence"/>
</dbReference>
<gene>
    <name evidence="2" type="ORF">D3272_24050</name>
</gene>
<evidence type="ECO:0000313" key="2">
    <source>
        <dbReference type="EMBL" id="RYB01866.1"/>
    </source>
</evidence>
<sequence>MHRDVPDPRTGNGTRHSLLDVLTIALVASICGCESCVDVADFAEDREELFRQFLELSHGIATLGVSARVARRTVGSSKNE</sequence>
<evidence type="ECO:0000313" key="3">
    <source>
        <dbReference type="Proteomes" id="UP000289411"/>
    </source>
</evidence>
<protein>
    <submittedName>
        <fullName evidence="2">Transposase family protein</fullName>
    </submittedName>
</protein>
<dbReference type="RefSeq" id="WP_129221788.1">
    <property type="nucleotide sequence ID" value="NZ_QYBC01000027.1"/>
</dbReference>
<proteinExistence type="predicted"/>
<name>A0A4Q2R5N2_9HYPH</name>
<feature type="domain" description="H repeat-associated protein N-terminal" evidence="1">
    <location>
        <begin position="4"/>
        <end position="70"/>
    </location>
</feature>
<organism evidence="2 3">
    <name type="scientific">Lichenibacterium ramalinae</name>
    <dbReference type="NCBI Taxonomy" id="2316527"/>
    <lineage>
        <taxon>Bacteria</taxon>
        <taxon>Pseudomonadati</taxon>
        <taxon>Pseudomonadota</taxon>
        <taxon>Alphaproteobacteria</taxon>
        <taxon>Hyphomicrobiales</taxon>
        <taxon>Lichenihabitantaceae</taxon>
        <taxon>Lichenibacterium</taxon>
    </lineage>
</organism>
<keyword evidence="3" id="KW-1185">Reference proteome</keyword>
<dbReference type="EMBL" id="QYBC01000027">
    <property type="protein sequence ID" value="RYB01866.1"/>
    <property type="molecule type" value="Genomic_DNA"/>
</dbReference>
<dbReference type="OrthoDB" id="8001376at2"/>
<dbReference type="Pfam" id="PF13808">
    <property type="entry name" value="DDE_Tnp_1_assoc"/>
    <property type="match status" value="1"/>
</dbReference>
<dbReference type="AlphaFoldDB" id="A0A4Q2R5N2"/>
<dbReference type="InterPro" id="IPR032806">
    <property type="entry name" value="YbfD_N"/>
</dbReference>
<reference evidence="2 3" key="1">
    <citation type="submission" date="2018-09" db="EMBL/GenBank/DDBJ databases">
        <authorList>
            <person name="Grouzdev D.S."/>
            <person name="Krutkina M.S."/>
        </authorList>
    </citation>
    <scope>NUCLEOTIDE SEQUENCE [LARGE SCALE GENOMIC DNA]</scope>
    <source>
        <strain evidence="2 3">RmlP001</strain>
    </source>
</reference>
<accession>A0A4Q2R5N2</accession>